<dbReference type="GO" id="GO:0106274">
    <property type="term" value="F:NAD+-protein-arginine ADP-ribosyltransferase activity"/>
    <property type="evidence" value="ECO:0007669"/>
    <property type="project" value="UniProtKB-EC"/>
</dbReference>
<comment type="caution">
    <text evidence="11">The sequence shown here is derived from an EMBL/GenBank/DDBJ whole genome shotgun (WGS) entry which is preliminary data.</text>
</comment>
<evidence type="ECO:0000256" key="8">
    <source>
        <dbReference type="ARBA" id="ARBA00023026"/>
    </source>
</evidence>
<dbReference type="InterPro" id="IPR000768">
    <property type="entry name" value="ART"/>
</dbReference>
<dbReference type="PANTHER" id="PTHR10339:SF25">
    <property type="entry name" value="SECRETED EXOENZYME S"/>
    <property type="match status" value="1"/>
</dbReference>
<evidence type="ECO:0000313" key="11">
    <source>
        <dbReference type="EMBL" id="KOO23544.1"/>
    </source>
</evidence>
<gene>
    <name evidence="11" type="ORF">Ctob_002525</name>
</gene>
<evidence type="ECO:0000256" key="3">
    <source>
        <dbReference type="ARBA" id="ARBA00022525"/>
    </source>
</evidence>
<comment type="subcellular location">
    <subcellularLocation>
        <location evidence="1">Secreted</location>
    </subcellularLocation>
</comment>
<comment type="similarity">
    <text evidence="2 10">Belongs to the Arg-specific ADP-ribosyltransferase family.</text>
</comment>
<dbReference type="PANTHER" id="PTHR10339">
    <property type="entry name" value="ADP-RIBOSYLTRANSFERASE"/>
    <property type="match status" value="1"/>
</dbReference>
<keyword evidence="12" id="KW-1185">Reference proteome</keyword>
<dbReference type="Pfam" id="PF01129">
    <property type="entry name" value="ART"/>
    <property type="match status" value="1"/>
</dbReference>
<evidence type="ECO:0000256" key="1">
    <source>
        <dbReference type="ARBA" id="ARBA00004613"/>
    </source>
</evidence>
<dbReference type="GO" id="GO:0090729">
    <property type="term" value="F:toxin activity"/>
    <property type="evidence" value="ECO:0007669"/>
    <property type="project" value="UniProtKB-KW"/>
</dbReference>
<evidence type="ECO:0000256" key="7">
    <source>
        <dbReference type="ARBA" id="ARBA00022695"/>
    </source>
</evidence>
<dbReference type="PROSITE" id="PS51996">
    <property type="entry name" value="TR_MART"/>
    <property type="match status" value="1"/>
</dbReference>
<evidence type="ECO:0000256" key="5">
    <source>
        <dbReference type="ARBA" id="ARBA00022676"/>
    </source>
</evidence>
<evidence type="ECO:0000256" key="6">
    <source>
        <dbReference type="ARBA" id="ARBA00022679"/>
    </source>
</evidence>
<dbReference type="AlphaFoldDB" id="A0A0M0JAD1"/>
<evidence type="ECO:0000256" key="9">
    <source>
        <dbReference type="ARBA" id="ARBA00047597"/>
    </source>
</evidence>
<dbReference type="OrthoDB" id="423533at2759"/>
<evidence type="ECO:0000256" key="2">
    <source>
        <dbReference type="ARBA" id="ARBA00009558"/>
    </source>
</evidence>
<dbReference type="EMBL" id="JWZX01003181">
    <property type="protein sequence ID" value="KOO23544.1"/>
    <property type="molecule type" value="Genomic_DNA"/>
</dbReference>
<accession>A0A0M0JAD1</accession>
<keyword evidence="4" id="KW-0800">Toxin</keyword>
<dbReference type="GO" id="GO:0005576">
    <property type="term" value="C:extracellular region"/>
    <property type="evidence" value="ECO:0007669"/>
    <property type="project" value="UniProtKB-SubCell"/>
</dbReference>
<dbReference type="GO" id="GO:0003950">
    <property type="term" value="F:NAD+ poly-ADP-ribosyltransferase activity"/>
    <property type="evidence" value="ECO:0007669"/>
    <property type="project" value="TreeGrafter"/>
</dbReference>
<protein>
    <recommendedName>
        <fullName evidence="10">NAD(P)(+)--arginine ADP-ribosyltransferase</fullName>
        <ecNumber evidence="10">2.4.2.31</ecNumber>
    </recommendedName>
    <alternativeName>
        <fullName evidence="10">Mono(ADP-ribosyl)transferase</fullName>
    </alternativeName>
</protein>
<keyword evidence="6 10" id="KW-0808">Transferase</keyword>
<keyword evidence="10" id="KW-0520">NAD</keyword>
<dbReference type="EC" id="2.4.2.31" evidence="10"/>
<dbReference type="SUPFAM" id="SSF56399">
    <property type="entry name" value="ADP-ribosylation"/>
    <property type="match status" value="1"/>
</dbReference>
<reference evidence="12" key="1">
    <citation type="journal article" date="2015" name="PLoS Genet.">
        <title>Genome Sequence and Transcriptome Analyses of Chrysochromulina tobin: Metabolic Tools for Enhanced Algal Fitness in the Prominent Order Prymnesiales (Haptophyceae).</title>
        <authorList>
            <person name="Hovde B.T."/>
            <person name="Deodato C.R."/>
            <person name="Hunsperger H.M."/>
            <person name="Ryken S.A."/>
            <person name="Yost W."/>
            <person name="Jha R.K."/>
            <person name="Patterson J."/>
            <person name="Monnat R.J. Jr."/>
            <person name="Barlow S.B."/>
            <person name="Starkenburg S.R."/>
            <person name="Cattolico R.A."/>
        </authorList>
    </citation>
    <scope>NUCLEOTIDE SEQUENCE</scope>
    <source>
        <strain evidence="12">CCMP291</strain>
    </source>
</reference>
<keyword evidence="7" id="KW-0548">Nucleotidyltransferase</keyword>
<dbReference type="Gene3D" id="3.90.176.10">
    <property type="entry name" value="Toxin ADP-ribosyltransferase, Chain A, domain 1"/>
    <property type="match status" value="1"/>
</dbReference>
<keyword evidence="3" id="KW-0964">Secreted</keyword>
<comment type="catalytic activity">
    <reaction evidence="9 10">
        <text>L-arginyl-[protein] + NAD(+) = N(omega)-(ADP-D-ribosyl)-L-arginyl-[protein] + nicotinamide + H(+)</text>
        <dbReference type="Rhea" id="RHEA:19149"/>
        <dbReference type="Rhea" id="RHEA-COMP:10532"/>
        <dbReference type="Rhea" id="RHEA-COMP:15087"/>
        <dbReference type="ChEBI" id="CHEBI:15378"/>
        <dbReference type="ChEBI" id="CHEBI:17154"/>
        <dbReference type="ChEBI" id="CHEBI:29965"/>
        <dbReference type="ChEBI" id="CHEBI:57540"/>
        <dbReference type="ChEBI" id="CHEBI:142554"/>
        <dbReference type="EC" id="2.4.2.31"/>
    </reaction>
</comment>
<organism evidence="11 12">
    <name type="scientific">Chrysochromulina tobinii</name>
    <dbReference type="NCBI Taxonomy" id="1460289"/>
    <lineage>
        <taxon>Eukaryota</taxon>
        <taxon>Haptista</taxon>
        <taxon>Haptophyta</taxon>
        <taxon>Prymnesiophyceae</taxon>
        <taxon>Prymnesiales</taxon>
        <taxon>Chrysochromulinaceae</taxon>
        <taxon>Chrysochromulina</taxon>
    </lineage>
</organism>
<sequence length="121" mass="13497">MHGKVFRGIKGLLNPDVYAPGKRITWQAFSSSTKNQMATLVFVNTSGRKLSGSIFVIDSITGKDIRHFSAEPSEEEVLFPPNSQFKVEKVVASEQEKKTLLNQLGAYDMTDLNVYVLKQMA</sequence>
<dbReference type="Proteomes" id="UP000037460">
    <property type="component" value="Unassembled WGS sequence"/>
</dbReference>
<evidence type="ECO:0000256" key="4">
    <source>
        <dbReference type="ARBA" id="ARBA00022656"/>
    </source>
</evidence>
<keyword evidence="5 10" id="KW-0328">Glycosyltransferase</keyword>
<proteinExistence type="inferred from homology"/>
<dbReference type="GO" id="GO:0016779">
    <property type="term" value="F:nucleotidyltransferase activity"/>
    <property type="evidence" value="ECO:0007669"/>
    <property type="project" value="UniProtKB-KW"/>
</dbReference>
<dbReference type="InterPro" id="IPR050999">
    <property type="entry name" value="ADP-ribosyltransferase_ARG"/>
</dbReference>
<evidence type="ECO:0000313" key="12">
    <source>
        <dbReference type="Proteomes" id="UP000037460"/>
    </source>
</evidence>
<evidence type="ECO:0000256" key="10">
    <source>
        <dbReference type="RuleBase" id="RU361228"/>
    </source>
</evidence>
<name>A0A0M0JAD1_9EUKA</name>
<keyword evidence="10" id="KW-0521">NADP</keyword>
<keyword evidence="8" id="KW-0843">Virulence</keyword>